<dbReference type="Proteomes" id="UP000625079">
    <property type="component" value="Unassembled WGS sequence"/>
</dbReference>
<keyword evidence="1 4" id="KW-0349">Heme</keyword>
<dbReference type="InterPro" id="IPR009056">
    <property type="entry name" value="Cyt_c-like_dom"/>
</dbReference>
<dbReference type="GO" id="GO:0046872">
    <property type="term" value="F:metal ion binding"/>
    <property type="evidence" value="ECO:0007669"/>
    <property type="project" value="UniProtKB-KW"/>
</dbReference>
<reference evidence="6" key="2">
    <citation type="submission" date="2022-12" db="EMBL/GenBank/DDBJ databases">
        <authorList>
            <person name="Sun Q."/>
            <person name="Zhou Y."/>
        </authorList>
    </citation>
    <scope>NUCLEOTIDE SEQUENCE</scope>
    <source>
        <strain evidence="6">CGMCC 1.15034</strain>
    </source>
</reference>
<feature type="domain" description="Cytochrome c" evidence="5">
    <location>
        <begin position="30"/>
        <end position="111"/>
    </location>
</feature>
<keyword evidence="2 4" id="KW-0479">Metal-binding</keyword>
<comment type="caution">
    <text evidence="6">The sequence shown here is derived from an EMBL/GenBank/DDBJ whole genome shotgun (WGS) entry which is preliminary data.</text>
</comment>
<gene>
    <name evidence="6" type="ORF">GCM10010987_50730</name>
</gene>
<evidence type="ECO:0000313" key="7">
    <source>
        <dbReference type="Proteomes" id="UP000625079"/>
    </source>
</evidence>
<proteinExistence type="predicted"/>
<evidence type="ECO:0000256" key="1">
    <source>
        <dbReference type="ARBA" id="ARBA00022617"/>
    </source>
</evidence>
<organism evidence="6 7">
    <name type="scientific">Bradyrhizobium guangdongense</name>
    <dbReference type="NCBI Taxonomy" id="1325090"/>
    <lineage>
        <taxon>Bacteria</taxon>
        <taxon>Pseudomonadati</taxon>
        <taxon>Pseudomonadota</taxon>
        <taxon>Alphaproteobacteria</taxon>
        <taxon>Hyphomicrobiales</taxon>
        <taxon>Nitrobacteraceae</taxon>
        <taxon>Bradyrhizobium</taxon>
    </lineage>
</organism>
<keyword evidence="3 4" id="KW-0408">Iron</keyword>
<dbReference type="GO" id="GO:0020037">
    <property type="term" value="F:heme binding"/>
    <property type="evidence" value="ECO:0007669"/>
    <property type="project" value="InterPro"/>
</dbReference>
<accession>A0AA88BA94</accession>
<protein>
    <submittedName>
        <fullName evidence="6">Cytochrome c552</fullName>
    </submittedName>
</protein>
<evidence type="ECO:0000256" key="2">
    <source>
        <dbReference type="ARBA" id="ARBA00022723"/>
    </source>
</evidence>
<dbReference type="Gene3D" id="1.10.760.10">
    <property type="entry name" value="Cytochrome c-like domain"/>
    <property type="match status" value="1"/>
</dbReference>
<reference evidence="6" key="1">
    <citation type="journal article" date="2014" name="Int. J. Syst. Evol. Microbiol.">
        <title>Complete genome sequence of Corynebacterium casei LMG S-19264T (=DSM 44701T), isolated from a smear-ripened cheese.</title>
        <authorList>
            <consortium name="US DOE Joint Genome Institute (JGI-PGF)"/>
            <person name="Walter F."/>
            <person name="Albersmeier A."/>
            <person name="Kalinowski J."/>
            <person name="Ruckert C."/>
        </authorList>
    </citation>
    <scope>NUCLEOTIDE SEQUENCE</scope>
    <source>
        <strain evidence="6">CGMCC 1.15034</strain>
    </source>
</reference>
<dbReference type="AlphaFoldDB" id="A0AA88BA94"/>
<sequence length="117" mass="13314">MMEYTMKRFAPILLAIGVLWSTASQALDLEQRRAGAMLQRMCARCHAVGRMGASPNELAPPFRYLGENKLYDPDFMQRLQDGYSSIHRAMPTARFGRDDAEAVVSYLRAIQESRRSK</sequence>
<evidence type="ECO:0000259" key="5">
    <source>
        <dbReference type="PROSITE" id="PS51007"/>
    </source>
</evidence>
<dbReference type="SUPFAM" id="SSF46626">
    <property type="entry name" value="Cytochrome c"/>
    <property type="match status" value="1"/>
</dbReference>
<dbReference type="PROSITE" id="PS51007">
    <property type="entry name" value="CYTC"/>
    <property type="match status" value="1"/>
</dbReference>
<evidence type="ECO:0000313" key="6">
    <source>
        <dbReference type="EMBL" id="GGI28702.1"/>
    </source>
</evidence>
<evidence type="ECO:0000256" key="4">
    <source>
        <dbReference type="PROSITE-ProRule" id="PRU00433"/>
    </source>
</evidence>
<dbReference type="GO" id="GO:0009055">
    <property type="term" value="F:electron transfer activity"/>
    <property type="evidence" value="ECO:0007669"/>
    <property type="project" value="InterPro"/>
</dbReference>
<dbReference type="Pfam" id="PF00034">
    <property type="entry name" value="Cytochrom_C"/>
    <property type="match status" value="1"/>
</dbReference>
<dbReference type="EMBL" id="BMHC01000012">
    <property type="protein sequence ID" value="GGI28702.1"/>
    <property type="molecule type" value="Genomic_DNA"/>
</dbReference>
<dbReference type="InterPro" id="IPR036909">
    <property type="entry name" value="Cyt_c-like_dom_sf"/>
</dbReference>
<name>A0AA88BA94_9BRAD</name>
<evidence type="ECO:0000256" key="3">
    <source>
        <dbReference type="ARBA" id="ARBA00023004"/>
    </source>
</evidence>